<sequence length="478" mass="52523">MRFSLALLGALLLPHLSAAAPTPTLAPAFPARAVVTAPPARRDDKYAPSIPPLSLNIPKVSIAPPNIPSISLDLPVETCTPGHSSYATPGVDGHVPADACNALWVYFPNFAAAIAFSVLFGILVIAHVFQAAKYRNGFCWVIIMAGLWETGAYAFRALGSKNQQSAGIATVAQILVLVAPIWVNAFAYMVFARIVHFYAPTRRVWFFSPSMLALIFVTLDIVSFVLQLIGGGMAGPGSTPESQRKGLNIYMGGIGMQEGFIVLFSGLVIKFHRDQLQAERVGRLAADKTAGWRWLIYALYACLLTISIRIFYRLAEFSGGLGNSNPLPSNEPVLYVLESAPMWLAILVWNIFHPGRFIHGPDAKMPRSWLSRHLCCCCRKRRCDDCNGKMGHAGPHHHRLGEDSELEENQEMYPVLKNSRGRVSVAPVNPFLEALSRDPSPNSREQLRLRPPPAADNHREISPEPATYNAYRQRGYVG</sequence>
<feature type="transmembrane region" description="Helical" evidence="6">
    <location>
        <begin position="167"/>
        <end position="192"/>
    </location>
</feature>
<dbReference type="OrthoDB" id="5384040at2759"/>
<evidence type="ECO:0000256" key="3">
    <source>
        <dbReference type="ARBA" id="ARBA00022989"/>
    </source>
</evidence>
<proteinExistence type="predicted"/>
<keyword evidence="2 6" id="KW-0812">Transmembrane</keyword>
<gene>
    <name evidence="8" type="ORF">JI435_011100</name>
</gene>
<dbReference type="VEuPathDB" id="FungiDB:JI435_011100"/>
<evidence type="ECO:0000256" key="2">
    <source>
        <dbReference type="ARBA" id="ARBA00022692"/>
    </source>
</evidence>
<dbReference type="GO" id="GO:0016020">
    <property type="term" value="C:membrane"/>
    <property type="evidence" value="ECO:0007669"/>
    <property type="project" value="UniProtKB-SubCell"/>
</dbReference>
<evidence type="ECO:0000256" key="5">
    <source>
        <dbReference type="SAM" id="MobiDB-lite"/>
    </source>
</evidence>
<keyword evidence="3 6" id="KW-1133">Transmembrane helix</keyword>
<dbReference type="Pfam" id="PF04479">
    <property type="entry name" value="RTA1"/>
    <property type="match status" value="1"/>
</dbReference>
<feature type="transmembrane region" description="Helical" evidence="6">
    <location>
        <begin position="249"/>
        <end position="269"/>
    </location>
</feature>
<feature type="transmembrane region" description="Helical" evidence="6">
    <location>
        <begin position="204"/>
        <end position="229"/>
    </location>
</feature>
<organism evidence="8 9">
    <name type="scientific">Phaeosphaeria nodorum (strain SN15 / ATCC MYA-4574 / FGSC 10173)</name>
    <name type="common">Glume blotch fungus</name>
    <name type="synonym">Parastagonospora nodorum</name>
    <dbReference type="NCBI Taxonomy" id="321614"/>
    <lineage>
        <taxon>Eukaryota</taxon>
        <taxon>Fungi</taxon>
        <taxon>Dikarya</taxon>
        <taxon>Ascomycota</taxon>
        <taxon>Pezizomycotina</taxon>
        <taxon>Dothideomycetes</taxon>
        <taxon>Pleosporomycetidae</taxon>
        <taxon>Pleosporales</taxon>
        <taxon>Pleosporineae</taxon>
        <taxon>Phaeosphaeriaceae</taxon>
        <taxon>Parastagonospora</taxon>
    </lineage>
</organism>
<evidence type="ECO:0000313" key="9">
    <source>
        <dbReference type="Proteomes" id="UP000663193"/>
    </source>
</evidence>
<feature type="transmembrane region" description="Helical" evidence="6">
    <location>
        <begin position="137"/>
        <end position="155"/>
    </location>
</feature>
<name>A0A7U2EUZ5_PHANO</name>
<dbReference type="AlphaFoldDB" id="A0A7U2EUZ5"/>
<keyword evidence="7" id="KW-0732">Signal</keyword>
<evidence type="ECO:0000313" key="8">
    <source>
        <dbReference type="EMBL" id="QRC91609.1"/>
    </source>
</evidence>
<protein>
    <recommendedName>
        <fullName evidence="10">RTA1 domain-containing protein</fullName>
    </recommendedName>
</protein>
<feature type="region of interest" description="Disordered" evidence="5">
    <location>
        <begin position="434"/>
        <end position="478"/>
    </location>
</feature>
<evidence type="ECO:0000256" key="4">
    <source>
        <dbReference type="ARBA" id="ARBA00023136"/>
    </source>
</evidence>
<comment type="subcellular location">
    <subcellularLocation>
        <location evidence="1">Membrane</location>
        <topology evidence="1">Multi-pass membrane protein</topology>
    </subcellularLocation>
</comment>
<keyword evidence="4 6" id="KW-0472">Membrane</keyword>
<feature type="transmembrane region" description="Helical" evidence="6">
    <location>
        <begin position="103"/>
        <end position="125"/>
    </location>
</feature>
<evidence type="ECO:0008006" key="10">
    <source>
        <dbReference type="Google" id="ProtNLM"/>
    </source>
</evidence>
<accession>A0A7U2EUZ5</accession>
<feature type="transmembrane region" description="Helical" evidence="6">
    <location>
        <begin position="290"/>
        <end position="312"/>
    </location>
</feature>
<keyword evidence="9" id="KW-1185">Reference proteome</keyword>
<feature type="chain" id="PRO_5031163873" description="RTA1 domain-containing protein" evidence="7">
    <location>
        <begin position="20"/>
        <end position="478"/>
    </location>
</feature>
<dbReference type="InterPro" id="IPR007568">
    <property type="entry name" value="RTA1"/>
</dbReference>
<evidence type="ECO:0000256" key="7">
    <source>
        <dbReference type="SAM" id="SignalP"/>
    </source>
</evidence>
<dbReference type="EMBL" id="CP069023">
    <property type="protein sequence ID" value="QRC91609.1"/>
    <property type="molecule type" value="Genomic_DNA"/>
</dbReference>
<dbReference type="PANTHER" id="PTHR31465">
    <property type="entry name" value="PROTEIN RTA1-RELATED"/>
    <property type="match status" value="1"/>
</dbReference>
<reference evidence="9" key="1">
    <citation type="journal article" date="2021" name="BMC Genomics">
        <title>Chromosome-level genome assembly and manually-curated proteome of model necrotroph Parastagonospora nodorum Sn15 reveals a genome-wide trove of candidate effector homologs, and redundancy of virulence-related functions within an accessory chromosome.</title>
        <authorList>
            <person name="Bertazzoni S."/>
            <person name="Jones D.A.B."/>
            <person name="Phan H.T."/>
            <person name="Tan K.-C."/>
            <person name="Hane J.K."/>
        </authorList>
    </citation>
    <scope>NUCLEOTIDE SEQUENCE [LARGE SCALE GENOMIC DNA]</scope>
    <source>
        <strain evidence="9">SN15 / ATCC MYA-4574 / FGSC 10173)</strain>
    </source>
</reference>
<evidence type="ECO:0000256" key="6">
    <source>
        <dbReference type="SAM" id="Phobius"/>
    </source>
</evidence>
<dbReference type="Proteomes" id="UP000663193">
    <property type="component" value="Chromosome 1"/>
</dbReference>
<feature type="signal peptide" evidence="7">
    <location>
        <begin position="1"/>
        <end position="19"/>
    </location>
</feature>
<dbReference type="PANTHER" id="PTHR31465:SF15">
    <property type="entry name" value="LIPID TRANSPORTER ATNI-RELATED"/>
    <property type="match status" value="1"/>
</dbReference>
<evidence type="ECO:0000256" key="1">
    <source>
        <dbReference type="ARBA" id="ARBA00004141"/>
    </source>
</evidence>